<dbReference type="Pfam" id="PF07992">
    <property type="entry name" value="Pyr_redox_2"/>
    <property type="match status" value="1"/>
</dbReference>
<evidence type="ECO:0000256" key="3">
    <source>
        <dbReference type="ARBA" id="ARBA00022630"/>
    </source>
</evidence>
<dbReference type="Gene3D" id="3.50.50.100">
    <property type="match status" value="1"/>
</dbReference>
<evidence type="ECO:0000256" key="5">
    <source>
        <dbReference type="ARBA" id="ARBA00023002"/>
    </source>
</evidence>
<name>B0TIE4_HELMI</name>
<keyword evidence="3" id="KW-0285">Flavoprotein</keyword>
<evidence type="ECO:0000313" key="8">
    <source>
        <dbReference type="Proteomes" id="UP000008550"/>
    </source>
</evidence>
<evidence type="ECO:0000256" key="2">
    <source>
        <dbReference type="ARBA" id="ARBA00005272"/>
    </source>
</evidence>
<protein>
    <submittedName>
        <fullName evidence="7">Pyridine nucleotide-disulfide oxidoreductase, putative</fullName>
    </submittedName>
</protein>
<keyword evidence="5" id="KW-0560">Oxidoreductase</keyword>
<dbReference type="PRINTS" id="PR00368">
    <property type="entry name" value="FADPNR"/>
</dbReference>
<evidence type="ECO:0000256" key="4">
    <source>
        <dbReference type="ARBA" id="ARBA00022827"/>
    </source>
</evidence>
<dbReference type="KEGG" id="hmo:HM1_1010"/>
<dbReference type="STRING" id="498761.HM1_1010"/>
<dbReference type="AlphaFoldDB" id="B0TIE4"/>
<accession>B0TIE4</accession>
<reference evidence="7 8" key="1">
    <citation type="journal article" date="2008" name="J. Bacteriol.">
        <title>The genome of Heliobacterium modesticaldum, a phototrophic representative of the Firmicutes containing the simplest photosynthetic apparatus.</title>
        <authorList>
            <person name="Sattley W.M."/>
            <person name="Madigan M.T."/>
            <person name="Swingley W.D."/>
            <person name="Cheung P.C."/>
            <person name="Clocksin K.M."/>
            <person name="Conrad A.L."/>
            <person name="Dejesa L.C."/>
            <person name="Honchak B.M."/>
            <person name="Jung D.O."/>
            <person name="Karbach L.E."/>
            <person name="Kurdoglu A."/>
            <person name="Lahiri S."/>
            <person name="Mastrian S.D."/>
            <person name="Page L.E."/>
            <person name="Taylor H.L."/>
            <person name="Wang Z.T."/>
            <person name="Raymond J."/>
            <person name="Chen M."/>
            <person name="Blankenship R.E."/>
            <person name="Touchman J.W."/>
        </authorList>
    </citation>
    <scope>NUCLEOTIDE SEQUENCE [LARGE SCALE GENOMIC DNA]</scope>
    <source>
        <strain evidence="8">ATCC 51547 / Ice1</strain>
    </source>
</reference>
<comment type="cofactor">
    <cofactor evidence="1">
        <name>FAD</name>
        <dbReference type="ChEBI" id="CHEBI:57692"/>
    </cofactor>
</comment>
<dbReference type="InterPro" id="IPR023753">
    <property type="entry name" value="FAD/NAD-binding_dom"/>
</dbReference>
<dbReference type="GO" id="GO:0003955">
    <property type="term" value="F:NAD(P)H dehydrogenase (quinone) activity"/>
    <property type="evidence" value="ECO:0007669"/>
    <property type="project" value="TreeGrafter"/>
</dbReference>
<dbReference type="HOGENOM" id="CLU_021377_7_2_9"/>
<comment type="similarity">
    <text evidence="2">Belongs to the NADH dehydrogenase family.</text>
</comment>
<keyword evidence="8" id="KW-1185">Reference proteome</keyword>
<dbReference type="PANTHER" id="PTHR42913:SF3">
    <property type="entry name" value="64 KDA MITOCHONDRIAL NADH DEHYDROGENASE (EUROFUNG)"/>
    <property type="match status" value="1"/>
</dbReference>
<evidence type="ECO:0000256" key="1">
    <source>
        <dbReference type="ARBA" id="ARBA00001974"/>
    </source>
</evidence>
<dbReference type="InterPro" id="IPR036188">
    <property type="entry name" value="FAD/NAD-bd_sf"/>
</dbReference>
<dbReference type="InterPro" id="IPR051169">
    <property type="entry name" value="NADH-Q_oxidoreductase"/>
</dbReference>
<feature type="domain" description="FAD/NAD(P)-binding" evidence="6">
    <location>
        <begin position="7"/>
        <end position="326"/>
    </location>
</feature>
<dbReference type="EMBL" id="CP000930">
    <property type="protein sequence ID" value="ABZ83564.1"/>
    <property type="molecule type" value="Genomic_DNA"/>
</dbReference>
<dbReference type="GO" id="GO:0019646">
    <property type="term" value="P:aerobic electron transport chain"/>
    <property type="evidence" value="ECO:0007669"/>
    <property type="project" value="TreeGrafter"/>
</dbReference>
<organism evidence="7 8">
    <name type="scientific">Heliobacterium modesticaldum (strain ATCC 51547 / Ice1)</name>
    <dbReference type="NCBI Taxonomy" id="498761"/>
    <lineage>
        <taxon>Bacteria</taxon>
        <taxon>Bacillati</taxon>
        <taxon>Bacillota</taxon>
        <taxon>Clostridia</taxon>
        <taxon>Eubacteriales</taxon>
        <taxon>Heliobacteriaceae</taxon>
        <taxon>Heliomicrobium</taxon>
    </lineage>
</organism>
<evidence type="ECO:0000313" key="7">
    <source>
        <dbReference type="EMBL" id="ABZ83564.1"/>
    </source>
</evidence>
<dbReference type="PANTHER" id="PTHR42913">
    <property type="entry name" value="APOPTOSIS-INDUCING FACTOR 1"/>
    <property type="match status" value="1"/>
</dbReference>
<dbReference type="Proteomes" id="UP000008550">
    <property type="component" value="Chromosome"/>
</dbReference>
<evidence type="ECO:0000259" key="6">
    <source>
        <dbReference type="Pfam" id="PF07992"/>
    </source>
</evidence>
<dbReference type="SUPFAM" id="SSF51905">
    <property type="entry name" value="FAD/NAD(P)-binding domain"/>
    <property type="match status" value="1"/>
</dbReference>
<dbReference type="eggNOG" id="COG1252">
    <property type="taxonomic scope" value="Bacteria"/>
</dbReference>
<gene>
    <name evidence="7" type="ORF">HM1_1010</name>
</gene>
<sequence>MPMRRPKILILGAGYGGLMTAVRLQKMLGQGEAEITLVNKHNYHYQTTLLHEIAAGTGEEGRICLPIKEVIDVGRIRFIKDTVLEIRAEARQVILCHSGSLSYDYLVVALGFESATFGIPGVAEHALSIRSLNTAKRIRNRLEKQISAYAASGTQGEPFAVVVGGAGFTGIEFMGELAEQVPNWCVQYGLPRQRIRLISVEAGPGLLPGFPSVLSEYARKSLERRGVEFCFHTRIRAVDARGVLIEGQDGEKRIEPATVVWTGGVQGNSLVCGSAFPASRGRIPVTPDLRVADYDNVFVIGDCSAVSAPGSDRPFPPTAQMAVLQALSCARNLQTLVRGGKDLEAFAPKLKGAIASLGSHDGVGLIMGIPLRGKMATVVKAIVDSRYLFMLGGLRLVFRKSKLSAGISGAEPCSAPTARWGK</sequence>
<keyword evidence="4" id="KW-0274">FAD</keyword>
<proteinExistence type="inferred from homology"/>